<name>A0A0G0LQ02_UNCC2</name>
<accession>A0A0G0LQ02</accession>
<sequence length="158" mass="18561">MENFVLPENIKDLSQEQYHELAKYALNQRGAGNKEPWRQMRSRTSEWLNGRSPLSFTWYEHTIMGSTVSAKMAEEPDKPKVDFLSDEEVERELDNYVKFLPELLQHAKDGQQGVQSFVNDFKLAFPYLASIGRLPKKYQDFDYEAFLEKLEVECQNEE</sequence>
<dbReference type="Proteomes" id="UP000034207">
    <property type="component" value="Unassembled WGS sequence"/>
</dbReference>
<evidence type="ECO:0000313" key="1">
    <source>
        <dbReference type="EMBL" id="KKQ93983.1"/>
    </source>
</evidence>
<dbReference type="STRING" id="1618345.UT18_C0013G0030"/>
<protein>
    <submittedName>
        <fullName evidence="1">Uncharacterized protein</fullName>
    </submittedName>
</protein>
<comment type="caution">
    <text evidence="1">The sequence shown here is derived from an EMBL/GenBank/DDBJ whole genome shotgun (WGS) entry which is preliminary data.</text>
</comment>
<dbReference type="AlphaFoldDB" id="A0A0G0LQ02"/>
<organism evidence="1 2">
    <name type="scientific">candidate division CPR2 bacterium GW2011_GWC2_39_10</name>
    <dbReference type="NCBI Taxonomy" id="1618345"/>
    <lineage>
        <taxon>Bacteria</taxon>
        <taxon>Bacteria division CPR2</taxon>
    </lineage>
</organism>
<gene>
    <name evidence="1" type="ORF">UT18_C0013G0030</name>
</gene>
<dbReference type="EMBL" id="LBVV01000013">
    <property type="protein sequence ID" value="KKQ93983.1"/>
    <property type="molecule type" value="Genomic_DNA"/>
</dbReference>
<evidence type="ECO:0000313" key="2">
    <source>
        <dbReference type="Proteomes" id="UP000034207"/>
    </source>
</evidence>
<proteinExistence type="predicted"/>
<reference evidence="1 2" key="1">
    <citation type="journal article" date="2015" name="Nature">
        <title>rRNA introns, odd ribosomes, and small enigmatic genomes across a large radiation of phyla.</title>
        <authorList>
            <person name="Brown C.T."/>
            <person name="Hug L.A."/>
            <person name="Thomas B.C."/>
            <person name="Sharon I."/>
            <person name="Castelle C.J."/>
            <person name="Singh A."/>
            <person name="Wilkins M.J."/>
            <person name="Williams K.H."/>
            <person name="Banfield J.F."/>
        </authorList>
    </citation>
    <scope>NUCLEOTIDE SEQUENCE [LARGE SCALE GENOMIC DNA]</scope>
</reference>